<keyword evidence="1" id="KW-0472">Membrane</keyword>
<dbReference type="NCBIfam" id="TIGR00231">
    <property type="entry name" value="small_GTP"/>
    <property type="match status" value="1"/>
</dbReference>
<comment type="caution">
    <text evidence="3">The sequence shown here is derived from an EMBL/GenBank/DDBJ whole genome shotgun (WGS) entry which is preliminary data.</text>
</comment>
<proteinExistence type="predicted"/>
<dbReference type="InterPro" id="IPR050860">
    <property type="entry name" value="FeoB_GTPase"/>
</dbReference>
<feature type="transmembrane region" description="Helical" evidence="1">
    <location>
        <begin position="219"/>
        <end position="242"/>
    </location>
</feature>
<organism evidence="3 4">
    <name type="scientific">Luteolibacter algae</name>
    <dbReference type="NCBI Taxonomy" id="454151"/>
    <lineage>
        <taxon>Bacteria</taxon>
        <taxon>Pseudomonadati</taxon>
        <taxon>Verrucomicrobiota</taxon>
        <taxon>Verrucomicrobiia</taxon>
        <taxon>Verrucomicrobiales</taxon>
        <taxon>Verrucomicrobiaceae</taxon>
        <taxon>Luteolibacter</taxon>
    </lineage>
</organism>
<dbReference type="SUPFAM" id="SSF52540">
    <property type="entry name" value="P-loop containing nucleoside triphosphate hydrolases"/>
    <property type="match status" value="1"/>
</dbReference>
<feature type="transmembrane region" description="Helical" evidence="1">
    <location>
        <begin position="596"/>
        <end position="619"/>
    </location>
</feature>
<dbReference type="EMBL" id="JBHUIT010000001">
    <property type="protein sequence ID" value="MFD2255087.1"/>
    <property type="molecule type" value="Genomic_DNA"/>
</dbReference>
<feature type="transmembrane region" description="Helical" evidence="1">
    <location>
        <begin position="391"/>
        <end position="412"/>
    </location>
</feature>
<dbReference type="InterPro" id="IPR027417">
    <property type="entry name" value="P-loop_NTPase"/>
</dbReference>
<reference evidence="4" key="1">
    <citation type="journal article" date="2019" name="Int. J. Syst. Evol. Microbiol.">
        <title>The Global Catalogue of Microorganisms (GCM) 10K type strain sequencing project: providing services to taxonomists for standard genome sequencing and annotation.</title>
        <authorList>
            <consortium name="The Broad Institute Genomics Platform"/>
            <consortium name="The Broad Institute Genome Sequencing Center for Infectious Disease"/>
            <person name="Wu L."/>
            <person name="Ma J."/>
        </authorList>
    </citation>
    <scope>NUCLEOTIDE SEQUENCE [LARGE SCALE GENOMIC DNA]</scope>
    <source>
        <strain evidence="4">CGMCC 4.7106</strain>
    </source>
</reference>
<accession>A0ABW5D2S0</accession>
<name>A0ABW5D2S0_9BACT</name>
<dbReference type="Pfam" id="PF07664">
    <property type="entry name" value="FeoB_C"/>
    <property type="match status" value="1"/>
</dbReference>
<gene>
    <name evidence="3" type="ORF">ACFSSA_00225</name>
</gene>
<dbReference type="Proteomes" id="UP001597375">
    <property type="component" value="Unassembled WGS sequence"/>
</dbReference>
<keyword evidence="1" id="KW-0812">Transmembrane</keyword>
<feature type="transmembrane region" description="Helical" evidence="1">
    <location>
        <begin position="454"/>
        <end position="473"/>
    </location>
</feature>
<dbReference type="InterPro" id="IPR006073">
    <property type="entry name" value="GTP-bd"/>
</dbReference>
<evidence type="ECO:0000313" key="3">
    <source>
        <dbReference type="EMBL" id="MFD2255087.1"/>
    </source>
</evidence>
<dbReference type="InterPro" id="IPR005225">
    <property type="entry name" value="Small_GTP-bd"/>
</dbReference>
<sequence length="627" mass="68796">MTDNIPTIALVGNPNSGKSTLFNALTGKNQKVGNYSGVTVEVKSGETFTPHGKRLNVLDLPGCYSLRADSPDEKAALDALNGELEGVGKPDLVVCVVDASNLERHLQLALQVIEMGLPCVLALNMVDVAEKSGLRLEPAKLSEELGIPVVAMQANASKGIIELKQALRYPFPHASEVSWLSHEEDTESQRREFISRLCELAARRPDSQQRSLSDRLDSVFLHPVFGWMILVAVMFAVFWSIFSFASIPMGWIEDSLGAFGGWVETLMPEGDLRSLLVDGVIGGVGGVLVFLPQIVLLFLFIGLLESSGYMARAAFLMDGFMAKAGLSGKSFLPLFSSYACAIPGVMATRTINSAKERLVTIFVAPWMSCSARLPVYFLIVPLLLHEREGTWLQALVLFSIYALGTLTAFVVARILRGRLGPDETVTHFMLELPAYRSPQWSYIFRHVVDRAWAFVRKAGTIILGLSILLWALATYPKTDSEDEGEILAHSAMGRIGQFIEPVVKPLGFDGRTGTAILTSFAAREVFVSSTAILFSVQETEDEEETRTLLRDRISDATWPDGRPLFTPLTLVSLLVFFVYALQCLPTSAVVARESGSWKWALGQFFFMTAFAYAVSLIVFQGGRLLGF</sequence>
<dbReference type="PRINTS" id="PR00326">
    <property type="entry name" value="GTP1OBG"/>
</dbReference>
<keyword evidence="4" id="KW-1185">Reference proteome</keyword>
<evidence type="ECO:0000259" key="2">
    <source>
        <dbReference type="PROSITE" id="PS51711"/>
    </source>
</evidence>
<dbReference type="Pfam" id="PF02421">
    <property type="entry name" value="FeoB_N"/>
    <property type="match status" value="1"/>
</dbReference>
<protein>
    <submittedName>
        <fullName evidence="3">Ferrous iron transporter B</fullName>
    </submittedName>
</protein>
<dbReference type="InterPro" id="IPR030389">
    <property type="entry name" value="G_FEOB_dom"/>
</dbReference>
<feature type="transmembrane region" description="Helical" evidence="1">
    <location>
        <begin position="280"/>
        <end position="304"/>
    </location>
</feature>
<dbReference type="Gene3D" id="3.40.50.300">
    <property type="entry name" value="P-loop containing nucleotide triphosphate hydrolases"/>
    <property type="match status" value="1"/>
</dbReference>
<dbReference type="CDD" id="cd01879">
    <property type="entry name" value="FeoB"/>
    <property type="match status" value="1"/>
</dbReference>
<dbReference type="Pfam" id="PF07670">
    <property type="entry name" value="Gate"/>
    <property type="match status" value="2"/>
</dbReference>
<feature type="transmembrane region" description="Helical" evidence="1">
    <location>
        <begin position="564"/>
        <end position="584"/>
    </location>
</feature>
<dbReference type="RefSeq" id="WP_386817749.1">
    <property type="nucleotide sequence ID" value="NZ_JBHUIT010000001.1"/>
</dbReference>
<feature type="transmembrane region" description="Helical" evidence="1">
    <location>
        <begin position="358"/>
        <end position="379"/>
    </location>
</feature>
<dbReference type="InterPro" id="IPR011642">
    <property type="entry name" value="Gate_dom"/>
</dbReference>
<evidence type="ECO:0000256" key="1">
    <source>
        <dbReference type="SAM" id="Phobius"/>
    </source>
</evidence>
<dbReference type="InterPro" id="IPR011640">
    <property type="entry name" value="Fe2_transport_prot_B_C"/>
</dbReference>
<feature type="domain" description="FeoB-type G" evidence="2">
    <location>
        <begin position="5"/>
        <end position="173"/>
    </location>
</feature>
<keyword evidence="1" id="KW-1133">Transmembrane helix</keyword>
<dbReference type="PROSITE" id="PS51711">
    <property type="entry name" value="G_FEOB"/>
    <property type="match status" value="1"/>
</dbReference>
<dbReference type="PANTHER" id="PTHR43185">
    <property type="entry name" value="FERROUS IRON TRANSPORT PROTEIN B"/>
    <property type="match status" value="1"/>
</dbReference>
<evidence type="ECO:0000313" key="4">
    <source>
        <dbReference type="Proteomes" id="UP001597375"/>
    </source>
</evidence>
<dbReference type="PANTHER" id="PTHR43185:SF1">
    <property type="entry name" value="FE(2+) TRANSPORTER FEOB"/>
    <property type="match status" value="1"/>
</dbReference>